<feature type="transmembrane region" description="Helical" evidence="10">
    <location>
        <begin position="203"/>
        <end position="228"/>
    </location>
</feature>
<keyword evidence="2" id="KW-1003">Cell membrane</keyword>
<organism evidence="11 12">
    <name type="scientific">Asbolus verrucosus</name>
    <name type="common">Desert ironclad beetle</name>
    <dbReference type="NCBI Taxonomy" id="1661398"/>
    <lineage>
        <taxon>Eukaryota</taxon>
        <taxon>Metazoa</taxon>
        <taxon>Ecdysozoa</taxon>
        <taxon>Arthropoda</taxon>
        <taxon>Hexapoda</taxon>
        <taxon>Insecta</taxon>
        <taxon>Pterygota</taxon>
        <taxon>Neoptera</taxon>
        <taxon>Endopterygota</taxon>
        <taxon>Coleoptera</taxon>
        <taxon>Polyphaga</taxon>
        <taxon>Cucujiformia</taxon>
        <taxon>Tenebrionidae</taxon>
        <taxon>Pimeliinae</taxon>
        <taxon>Asbolus</taxon>
    </lineage>
</organism>
<dbReference type="InterPro" id="IPR004117">
    <property type="entry name" value="7tm6_olfct_rcpt"/>
</dbReference>
<accession>A0A482VV34</accession>
<proteinExistence type="inferred from homology"/>
<protein>
    <recommendedName>
        <fullName evidence="10">Odorant receptor</fullName>
    </recommendedName>
</protein>
<evidence type="ECO:0000256" key="7">
    <source>
        <dbReference type="ARBA" id="ARBA00023136"/>
    </source>
</evidence>
<dbReference type="GO" id="GO:0005549">
    <property type="term" value="F:odorant binding"/>
    <property type="evidence" value="ECO:0007669"/>
    <property type="project" value="InterPro"/>
</dbReference>
<dbReference type="GO" id="GO:0005886">
    <property type="term" value="C:plasma membrane"/>
    <property type="evidence" value="ECO:0007669"/>
    <property type="project" value="UniProtKB-SubCell"/>
</dbReference>
<gene>
    <name evidence="11" type="ORF">BDFB_004407</name>
</gene>
<dbReference type="GO" id="GO:0004984">
    <property type="term" value="F:olfactory receptor activity"/>
    <property type="evidence" value="ECO:0007669"/>
    <property type="project" value="InterPro"/>
</dbReference>
<comment type="subcellular location">
    <subcellularLocation>
        <location evidence="1 10">Cell membrane</location>
        <topology evidence="1 10">Multi-pass membrane protein</topology>
    </subcellularLocation>
</comment>
<evidence type="ECO:0000256" key="1">
    <source>
        <dbReference type="ARBA" id="ARBA00004651"/>
    </source>
</evidence>
<evidence type="ECO:0000313" key="11">
    <source>
        <dbReference type="EMBL" id="RZC36792.1"/>
    </source>
</evidence>
<keyword evidence="7 10" id="KW-0472">Membrane</keyword>
<evidence type="ECO:0000256" key="5">
    <source>
        <dbReference type="ARBA" id="ARBA00022725"/>
    </source>
</evidence>
<feature type="transmembrane region" description="Helical" evidence="10">
    <location>
        <begin position="283"/>
        <end position="300"/>
    </location>
</feature>
<keyword evidence="8 10" id="KW-0675">Receptor</keyword>
<evidence type="ECO:0000256" key="10">
    <source>
        <dbReference type="RuleBase" id="RU351113"/>
    </source>
</evidence>
<comment type="caution">
    <text evidence="11">The sequence shown here is derived from an EMBL/GenBank/DDBJ whole genome shotgun (WGS) entry which is preliminary data.</text>
</comment>
<dbReference type="Pfam" id="PF02949">
    <property type="entry name" value="7tm_6"/>
    <property type="match status" value="2"/>
</dbReference>
<keyword evidence="3 10" id="KW-0716">Sensory transduction</keyword>
<feature type="transmembrane region" description="Helical" evidence="10">
    <location>
        <begin position="348"/>
        <end position="370"/>
    </location>
</feature>
<keyword evidence="5 10" id="KW-0552">Olfaction</keyword>
<dbReference type="PANTHER" id="PTHR21137">
    <property type="entry name" value="ODORANT RECEPTOR"/>
    <property type="match status" value="1"/>
</dbReference>
<dbReference type="PANTHER" id="PTHR21137:SF35">
    <property type="entry name" value="ODORANT RECEPTOR 19A-RELATED"/>
    <property type="match status" value="1"/>
</dbReference>
<evidence type="ECO:0000256" key="9">
    <source>
        <dbReference type="ARBA" id="ARBA00023224"/>
    </source>
</evidence>
<comment type="similarity">
    <text evidence="10">Belongs to the insect chemoreceptor superfamily. Heteromeric odorant receptor channel (TC 1.A.69) family.</text>
</comment>
<evidence type="ECO:0000313" key="12">
    <source>
        <dbReference type="Proteomes" id="UP000292052"/>
    </source>
</evidence>
<name>A0A482VV34_ASBVE</name>
<evidence type="ECO:0000256" key="3">
    <source>
        <dbReference type="ARBA" id="ARBA00022606"/>
    </source>
</evidence>
<keyword evidence="4 10" id="KW-0812">Transmembrane</keyword>
<dbReference type="EMBL" id="QDEB01058846">
    <property type="protein sequence ID" value="RZC36792.1"/>
    <property type="molecule type" value="Genomic_DNA"/>
</dbReference>
<evidence type="ECO:0000256" key="6">
    <source>
        <dbReference type="ARBA" id="ARBA00022989"/>
    </source>
</evidence>
<dbReference type="AlphaFoldDB" id="A0A482VV34"/>
<reference evidence="11 12" key="1">
    <citation type="submission" date="2017-03" db="EMBL/GenBank/DDBJ databases">
        <title>Genome of the blue death feigning beetle - Asbolus verrucosus.</title>
        <authorList>
            <person name="Rider S.D."/>
        </authorList>
    </citation>
    <scope>NUCLEOTIDE SEQUENCE [LARGE SCALE GENOMIC DNA]</scope>
    <source>
        <strain evidence="11">Butters</strain>
        <tissue evidence="11">Head and leg muscle</tissue>
    </source>
</reference>
<keyword evidence="9 10" id="KW-0807">Transducer</keyword>
<keyword evidence="12" id="KW-1185">Reference proteome</keyword>
<evidence type="ECO:0000256" key="2">
    <source>
        <dbReference type="ARBA" id="ARBA00022475"/>
    </source>
</evidence>
<dbReference type="Proteomes" id="UP000292052">
    <property type="component" value="Unassembled WGS sequence"/>
</dbReference>
<feature type="transmembrane region" description="Helical" evidence="10">
    <location>
        <begin position="41"/>
        <end position="63"/>
    </location>
</feature>
<feature type="transmembrane region" description="Helical" evidence="10">
    <location>
        <begin position="138"/>
        <end position="159"/>
    </location>
</feature>
<dbReference type="OrthoDB" id="8191658at2759"/>
<keyword evidence="6 10" id="KW-1133">Transmembrane helix</keyword>
<sequence>MNAYDSIFSTYFDYNIFLLKLTASWSYDGKSKRTKRYLLKLYNVLCFLYFLVIYLTSQILYIFHAFDNLNTFLRALREDGNAIGLLYKTANYYINKKDILNLMNILQNEDYQYEECEDFKPKQIVEKDIEFKNKCSRFFLNFLLINRAIMWLFVFYTFVMLSEEEYVIENGEKVYKQRLPVNILFSPFGYGTKTKFFFTFNHVVFSGLFLGMKIVAFDVLFITLMSCVSSHLKLLRGAFKTIRPRCIKRINMVVDDHNILLDPKELQDETKKEMNFNNMQKEFFYLLANGFEIFLISLFGDKIIEASSELSLGLYESDWFSTNLAFRKEMILTMARMDKTVYVSIGKFTPLTLITFLTIGRAAFSFFTFIKQMHG</sequence>
<evidence type="ECO:0000256" key="8">
    <source>
        <dbReference type="ARBA" id="ARBA00023170"/>
    </source>
</evidence>
<comment type="caution">
    <text evidence="10">Lacks conserved residue(s) required for the propagation of feature annotation.</text>
</comment>
<evidence type="ECO:0000256" key="4">
    <source>
        <dbReference type="ARBA" id="ARBA00022692"/>
    </source>
</evidence>
<dbReference type="GO" id="GO:0007165">
    <property type="term" value="P:signal transduction"/>
    <property type="evidence" value="ECO:0007669"/>
    <property type="project" value="UniProtKB-KW"/>
</dbReference>